<accession>A0A256A0W2</accession>
<comment type="caution">
    <text evidence="1">The sequence shown here is derived from an EMBL/GenBank/DDBJ whole genome shotgun (WGS) entry which is preliminary data.</text>
</comment>
<dbReference type="Proteomes" id="UP000216035">
    <property type="component" value="Unassembled WGS sequence"/>
</dbReference>
<evidence type="ECO:0008006" key="3">
    <source>
        <dbReference type="Google" id="ProtNLM"/>
    </source>
</evidence>
<dbReference type="AlphaFoldDB" id="A0A256A0W2"/>
<reference evidence="1 2" key="1">
    <citation type="submission" date="2017-07" db="EMBL/GenBank/DDBJ databases">
        <title>Flavobacterium cyanobacteriorum sp. nov., isolated from cyanobacterial aggregates in a eutrophic lake.</title>
        <authorList>
            <person name="Cai H."/>
        </authorList>
    </citation>
    <scope>NUCLEOTIDE SEQUENCE [LARGE SCALE GENOMIC DNA]</scope>
    <source>
        <strain evidence="1 2">TH167</strain>
    </source>
</reference>
<keyword evidence="2" id="KW-1185">Reference proteome</keyword>
<evidence type="ECO:0000313" key="1">
    <source>
        <dbReference type="EMBL" id="OYQ46765.1"/>
    </source>
</evidence>
<gene>
    <name evidence="1" type="ORF">CHX27_04065</name>
</gene>
<protein>
    <recommendedName>
        <fullName evidence="3">tRNA_anti-like</fullName>
    </recommendedName>
</protein>
<evidence type="ECO:0000313" key="2">
    <source>
        <dbReference type="Proteomes" id="UP000216035"/>
    </source>
</evidence>
<proteinExistence type="predicted"/>
<dbReference type="EMBL" id="NOXX01000159">
    <property type="protein sequence ID" value="OYQ46765.1"/>
    <property type="molecule type" value="Genomic_DNA"/>
</dbReference>
<organism evidence="1 2">
    <name type="scientific">Flavobacterium aurantiibacter</name>
    <dbReference type="NCBI Taxonomy" id="2023067"/>
    <lineage>
        <taxon>Bacteria</taxon>
        <taxon>Pseudomonadati</taxon>
        <taxon>Bacteroidota</taxon>
        <taxon>Flavobacteriia</taxon>
        <taxon>Flavobacteriales</taxon>
        <taxon>Flavobacteriaceae</taxon>
        <taxon>Flavobacterium</taxon>
    </lineage>
</organism>
<name>A0A256A0W2_9FLAO</name>
<sequence>MNRKKIIIICSVAILLGILGYQYVYKGHRDISSEDAVATLSVAQLNDQYTQSAEKTTQKFLDQTIVIYGKATSSDLKSKNLLIDNGVDVTLTLAETIPAAGTEVRVKGRYVGFDDLLEQHKIVDATLITE</sequence>
<dbReference type="OrthoDB" id="1449127at2"/>
<dbReference type="RefSeq" id="WP_094485489.1">
    <property type="nucleotide sequence ID" value="NZ_NOXX01000159.1"/>
</dbReference>